<protein>
    <submittedName>
        <fullName evidence="2">Uncharacterized protein</fullName>
    </submittedName>
</protein>
<comment type="caution">
    <text evidence="2">The sequence shown here is derived from an EMBL/GenBank/DDBJ whole genome shotgun (WGS) entry which is preliminary data.</text>
</comment>
<organism evidence="2 3">
    <name type="scientific">Jiella sonneratiae</name>
    <dbReference type="NCBI Taxonomy" id="2816856"/>
    <lineage>
        <taxon>Bacteria</taxon>
        <taxon>Pseudomonadati</taxon>
        <taxon>Pseudomonadota</taxon>
        <taxon>Alphaproteobacteria</taxon>
        <taxon>Hyphomicrobiales</taxon>
        <taxon>Aurantimonadaceae</taxon>
        <taxon>Jiella</taxon>
    </lineage>
</organism>
<keyword evidence="3" id="KW-1185">Reference proteome</keyword>
<dbReference type="EMBL" id="JAFMPY010000003">
    <property type="protein sequence ID" value="MBO0902761.1"/>
    <property type="molecule type" value="Genomic_DNA"/>
</dbReference>
<gene>
    <name evidence="2" type="ORF">J1C47_03850</name>
</gene>
<keyword evidence="1" id="KW-1133">Transmembrane helix</keyword>
<proteinExistence type="predicted"/>
<reference evidence="2 3" key="1">
    <citation type="submission" date="2021-03" db="EMBL/GenBank/DDBJ databases">
        <title>Whole genome sequence of Jiella sp. MQZ13P-4.</title>
        <authorList>
            <person name="Tuo L."/>
        </authorList>
    </citation>
    <scope>NUCLEOTIDE SEQUENCE [LARGE SCALE GENOMIC DNA]</scope>
    <source>
        <strain evidence="2 3">MQZ13P-4</strain>
    </source>
</reference>
<accession>A0ABS3IZA4</accession>
<keyword evidence="1" id="KW-0472">Membrane</keyword>
<dbReference type="Proteomes" id="UP000664288">
    <property type="component" value="Unassembled WGS sequence"/>
</dbReference>
<feature type="transmembrane region" description="Helical" evidence="1">
    <location>
        <begin position="56"/>
        <end position="75"/>
    </location>
</feature>
<evidence type="ECO:0000313" key="3">
    <source>
        <dbReference type="Proteomes" id="UP000664288"/>
    </source>
</evidence>
<dbReference type="RefSeq" id="WP_207349395.1">
    <property type="nucleotide sequence ID" value="NZ_JAFMPY010000003.1"/>
</dbReference>
<evidence type="ECO:0000256" key="1">
    <source>
        <dbReference type="SAM" id="Phobius"/>
    </source>
</evidence>
<sequence>MNAMSVDPPNWTIDRLHHDRLTSIDIPRRLATRIAEGGTLLPLGHEMTGAPPSNRFGATAYGGIVAVAMIVLALANQSPGSRLATVISPCTAIAQAIARIGERNWVARCSKAAERSGASPARARRICRAQLEACKAKHPERNGAPGPITL</sequence>
<name>A0ABS3IZA4_9HYPH</name>
<evidence type="ECO:0000313" key="2">
    <source>
        <dbReference type="EMBL" id="MBO0902761.1"/>
    </source>
</evidence>
<keyword evidence="1" id="KW-0812">Transmembrane</keyword>